<evidence type="ECO:0000313" key="3">
    <source>
        <dbReference type="EMBL" id="SHL20232.1"/>
    </source>
</evidence>
<dbReference type="InterPro" id="IPR014408">
    <property type="entry name" value="dGMP_Pdiesterase_EAL/HD-GYP"/>
</dbReference>
<dbReference type="Pfam" id="PF08668">
    <property type="entry name" value="HDOD"/>
    <property type="match status" value="1"/>
</dbReference>
<evidence type="ECO:0000313" key="4">
    <source>
        <dbReference type="Proteomes" id="UP000184275"/>
    </source>
</evidence>
<keyword evidence="4" id="KW-1185">Reference proteome</keyword>
<accession>A0A1M6YQ91</accession>
<proteinExistence type="predicted"/>
<feature type="domain" description="HDOD" evidence="2">
    <location>
        <begin position="207"/>
        <end position="397"/>
    </location>
</feature>
<dbReference type="InterPro" id="IPR035919">
    <property type="entry name" value="EAL_sf"/>
</dbReference>
<dbReference type="InterPro" id="IPR001633">
    <property type="entry name" value="EAL_dom"/>
</dbReference>
<dbReference type="SMART" id="SM00052">
    <property type="entry name" value="EAL"/>
    <property type="match status" value="1"/>
</dbReference>
<evidence type="ECO:0000259" key="1">
    <source>
        <dbReference type="PROSITE" id="PS50883"/>
    </source>
</evidence>
<gene>
    <name evidence="3" type="ORF">SAMN05720469_14613</name>
</gene>
<dbReference type="Proteomes" id="UP000184275">
    <property type="component" value="Unassembled WGS sequence"/>
</dbReference>
<reference evidence="4" key="1">
    <citation type="submission" date="2016-11" db="EMBL/GenBank/DDBJ databases">
        <authorList>
            <person name="Varghese N."/>
            <person name="Submissions S."/>
        </authorList>
    </citation>
    <scope>NUCLEOTIDE SEQUENCE [LARGE SCALE GENOMIC DNA]</scope>
    <source>
        <strain evidence="4">UWOS</strain>
    </source>
</reference>
<evidence type="ECO:0000259" key="2">
    <source>
        <dbReference type="PROSITE" id="PS51833"/>
    </source>
</evidence>
<dbReference type="PIRSF" id="PIRSF003180">
    <property type="entry name" value="DiGMPpdiest_YuxH"/>
    <property type="match status" value="1"/>
</dbReference>
<dbReference type="AlphaFoldDB" id="A0A1M6YQ91"/>
<sequence>MSPKESPAYLARQPILDAHQSIFAYELLFRDSPNNKAVIHNGVRETAQVLENVLNNIGLSKLVGNHKAFINCSREMLLDGIFSPLDTERFVLEILESVSADKEIVAVVKKYHSRGFDFALDDVVFEKENLKRLEPFFPYVKYVKLDLMENSAEALNAAVPYFKKRGILLLAEKVETEEDFQERLKDGYDYFQGFFFAQPEVVQGKRLDGSLAFILHLLQFLRGEPSFADIEKVFLQQSALSKSLVQYANSQKSFRRRSIETVQDAIAWLGIPQIQDWLMLLLYAQPEMERFAQGTPLFQNVSQRARFVESLAEIIDPDGPLPAQAFITAIISRMDALVKAPMPTILEDLKVDKEITKALLRGSGKLGTLLALADAVENDRSERIGTLLKRLSLSAQNLADCLNAAYGWNSHG</sequence>
<dbReference type="PROSITE" id="PS50883">
    <property type="entry name" value="EAL"/>
    <property type="match status" value="1"/>
</dbReference>
<dbReference type="PANTHER" id="PTHR33525">
    <property type="match status" value="1"/>
</dbReference>
<dbReference type="Gene3D" id="1.10.3210.10">
    <property type="entry name" value="Hypothetical protein af1432"/>
    <property type="match status" value="1"/>
</dbReference>
<protein>
    <submittedName>
        <fullName evidence="3">EAL and modified HD-GYP domain-containing signal transduction protein</fullName>
    </submittedName>
</protein>
<dbReference type="Gene3D" id="3.20.20.450">
    <property type="entry name" value="EAL domain"/>
    <property type="match status" value="1"/>
</dbReference>
<dbReference type="RefSeq" id="WP_073306137.1">
    <property type="nucleotide sequence ID" value="NZ_FRAW01000046.1"/>
</dbReference>
<dbReference type="PROSITE" id="PS51833">
    <property type="entry name" value="HDOD"/>
    <property type="match status" value="1"/>
</dbReference>
<dbReference type="InterPro" id="IPR052340">
    <property type="entry name" value="RNase_Y/CdgJ"/>
</dbReference>
<dbReference type="Pfam" id="PF00563">
    <property type="entry name" value="EAL"/>
    <property type="match status" value="1"/>
</dbReference>
<dbReference type="EMBL" id="FRAW01000046">
    <property type="protein sequence ID" value="SHL20232.1"/>
    <property type="molecule type" value="Genomic_DNA"/>
</dbReference>
<feature type="domain" description="EAL" evidence="1">
    <location>
        <begin position="1"/>
        <end position="213"/>
    </location>
</feature>
<dbReference type="SUPFAM" id="SSF109604">
    <property type="entry name" value="HD-domain/PDEase-like"/>
    <property type="match status" value="1"/>
</dbReference>
<name>A0A1M6YQ91_9BACT</name>
<organism evidence="3 4">
    <name type="scientific">Fibrobacter intestinalis</name>
    <dbReference type="NCBI Taxonomy" id="28122"/>
    <lineage>
        <taxon>Bacteria</taxon>
        <taxon>Pseudomonadati</taxon>
        <taxon>Fibrobacterota</taxon>
        <taxon>Fibrobacteria</taxon>
        <taxon>Fibrobacterales</taxon>
        <taxon>Fibrobacteraceae</taxon>
        <taxon>Fibrobacter</taxon>
    </lineage>
</organism>
<dbReference type="InterPro" id="IPR013976">
    <property type="entry name" value="HDOD"/>
</dbReference>
<dbReference type="PANTHER" id="PTHR33525:SF4">
    <property type="entry name" value="CYCLIC DI-GMP PHOSPHODIESTERASE CDGJ"/>
    <property type="match status" value="1"/>
</dbReference>
<dbReference type="SUPFAM" id="SSF141868">
    <property type="entry name" value="EAL domain-like"/>
    <property type="match status" value="1"/>
</dbReference>